<evidence type="ECO:0000256" key="5">
    <source>
        <dbReference type="ARBA" id="ARBA00016084"/>
    </source>
</evidence>
<sequence>MLFSSNSFLLVFLPLFLAVYFIGRSIQVRNVVLLVFSLLFYAWGEPTFILVLALTIVVNWLLTPAIARQNRLALTAAVTWNLGVLVLAKYTDFLISSFNGLAGTSIAETGVALPLGVSFFCFQAVSFAVDVFRGDARAETSLMRVALYITMFPQLVAGPIVRYATVANQLTRRFHTLARGSTGFRIFMIGLAQKVVLANEIGRAADVAFALGPRLDAAEAWLGLGSYTLQIYYDFAGYSNMAIGLGLICGFTFPRNFRQPYTSRSITEFWRRWHMSLSRWFRDYLYIPLGGNRRGDARTVFNLMTVFLLCGFWHGAAWNFIVWGGYFGLFLLFERFLAKRALAGMPVFVAQAYTLLVVMAGWVFFRSSDLGQAGEYFAALAGAPGDGGFDEEMTRAVMPFWYLAAAAGSWFALVPATAGRRMVASISTRLARAVPGGWAGEANVRHFFEGTTALFFFALAVVLLQASDYNPSSISGSRSMILRIQRWLFILIGAILILGPALPVFLSPHALPSLLSDPPHSFPAFTESVDKLAATHVGGEGFLLEAAKHVRFLSDTKSDLPAVEGKNGWLFFNSKKLRNRAAGILVGDAKVKDWERRAEALYAEQQARGGRLIVVPAPDKATIYPEMAPYSIRADASESLDVFLRAMADRGIPALDLRPVLLDQRERGALYGPVDTHWNQRAALLAYNAIVDRLGEGDALIPPTNHFKGYRRALIEGDLTRMLQRGAQEADVPEFTGGLFGTERFVRTEAIAGLPLPQGAYGLINPGSAGSGGDSVSVLIIGDSFSNSFLTPLFARNFDRVIWLHHSNERLDAALMNELAPDIVVLEFVERLLE</sequence>
<feature type="transmembrane region" description="Helical" evidence="16">
    <location>
        <begin position="487"/>
        <end position="506"/>
    </location>
</feature>
<feature type="transmembrane region" description="Helical" evidence="16">
    <location>
        <begin position="235"/>
        <end position="254"/>
    </location>
</feature>
<dbReference type="PIRSF" id="PIRSF500217">
    <property type="entry name" value="AlgI"/>
    <property type="match status" value="1"/>
</dbReference>
<dbReference type="PANTHER" id="PTHR13285:SF23">
    <property type="entry name" value="TEICHOIC ACID D-ALANYLTRANSFERASE"/>
    <property type="match status" value="1"/>
</dbReference>
<dbReference type="Pfam" id="PF03062">
    <property type="entry name" value="MBOAT"/>
    <property type="match status" value="1"/>
</dbReference>
<keyword evidence="12 16" id="KW-1133">Transmembrane helix</keyword>
<feature type="transmembrane region" description="Helical" evidence="16">
    <location>
        <begin position="33"/>
        <end position="60"/>
    </location>
</feature>
<evidence type="ECO:0000256" key="2">
    <source>
        <dbReference type="ARBA" id="ARBA00004651"/>
    </source>
</evidence>
<comment type="subcellular location">
    <subcellularLocation>
        <location evidence="2">Cell membrane</location>
        <topology evidence="2">Multi-pass membrane protein</topology>
    </subcellularLocation>
    <subcellularLocation>
        <location evidence="1">Periplasm</location>
    </subcellularLocation>
</comment>
<gene>
    <name evidence="18" type="ORF">E2A64_17085</name>
</gene>
<dbReference type="PANTHER" id="PTHR13285">
    <property type="entry name" value="ACYLTRANSFERASE"/>
    <property type="match status" value="1"/>
</dbReference>
<evidence type="ECO:0000256" key="7">
    <source>
        <dbReference type="ARBA" id="ARBA00022679"/>
    </source>
</evidence>
<evidence type="ECO:0000256" key="14">
    <source>
        <dbReference type="ARBA" id="ARBA00023315"/>
    </source>
</evidence>
<evidence type="ECO:0000313" key="18">
    <source>
        <dbReference type="EMBL" id="TDH34382.1"/>
    </source>
</evidence>
<dbReference type="InterPro" id="IPR031811">
    <property type="entry name" value="ALGX/ALGJ_SGNH-like"/>
</dbReference>
<feature type="transmembrane region" description="Helical" evidence="16">
    <location>
        <begin position="145"/>
        <end position="164"/>
    </location>
</feature>
<keyword evidence="6" id="KW-1003">Cell membrane</keyword>
<dbReference type="OrthoDB" id="139172at2"/>
<comment type="caution">
    <text evidence="18">The sequence shown here is derived from an EMBL/GenBank/DDBJ whole genome shotgun (WGS) entry which is preliminary data.</text>
</comment>
<comment type="pathway">
    <text evidence="3">Glycan biosynthesis; alginate biosynthesis.</text>
</comment>
<feature type="transmembrane region" description="Helical" evidence="16">
    <location>
        <begin position="111"/>
        <end position="133"/>
    </location>
</feature>
<keyword evidence="10" id="KW-0574">Periplasm</keyword>
<feature type="domain" description="AlgX/AlgJ SGNH hydrolase-like" evidence="17">
    <location>
        <begin position="563"/>
        <end position="727"/>
    </location>
</feature>
<dbReference type="GO" id="GO:0016746">
    <property type="term" value="F:acyltransferase activity"/>
    <property type="evidence" value="ECO:0007669"/>
    <property type="project" value="UniProtKB-KW"/>
</dbReference>
<keyword evidence="13 16" id="KW-0472">Membrane</keyword>
<dbReference type="InterPro" id="IPR024194">
    <property type="entry name" value="Ac/AlaTfrase_AlgI/DltB"/>
</dbReference>
<evidence type="ECO:0000256" key="13">
    <source>
        <dbReference type="ARBA" id="ARBA00023136"/>
    </source>
</evidence>
<evidence type="ECO:0000256" key="10">
    <source>
        <dbReference type="ARBA" id="ARBA00022764"/>
    </source>
</evidence>
<dbReference type="UniPathway" id="UPA00286"/>
<keyword evidence="9" id="KW-0732">Signal</keyword>
<evidence type="ECO:0000256" key="16">
    <source>
        <dbReference type="SAM" id="Phobius"/>
    </source>
</evidence>
<evidence type="ECO:0000313" key="19">
    <source>
        <dbReference type="Proteomes" id="UP000295131"/>
    </source>
</evidence>
<dbReference type="GO" id="GO:0042597">
    <property type="term" value="C:periplasmic space"/>
    <property type="evidence" value="ECO:0007669"/>
    <property type="project" value="UniProtKB-SubCell"/>
</dbReference>
<keyword evidence="8 16" id="KW-0812">Transmembrane</keyword>
<evidence type="ECO:0000256" key="3">
    <source>
        <dbReference type="ARBA" id="ARBA00005182"/>
    </source>
</evidence>
<evidence type="ECO:0000256" key="12">
    <source>
        <dbReference type="ARBA" id="ARBA00022989"/>
    </source>
</evidence>
<keyword evidence="7" id="KW-0808">Transferase</keyword>
<evidence type="ECO:0000259" key="17">
    <source>
        <dbReference type="Pfam" id="PF16822"/>
    </source>
</evidence>
<keyword evidence="14" id="KW-0012">Acyltransferase</keyword>
<evidence type="ECO:0000256" key="9">
    <source>
        <dbReference type="ARBA" id="ARBA00022729"/>
    </source>
</evidence>
<name>A0A4R5PHS2_9HYPH</name>
<dbReference type="AlphaFoldDB" id="A0A4R5PHS2"/>
<dbReference type="RefSeq" id="WP_133285728.1">
    <property type="nucleotide sequence ID" value="NZ_SMSI01000004.1"/>
</dbReference>
<dbReference type="InterPro" id="IPR004299">
    <property type="entry name" value="MBOAT_fam"/>
</dbReference>
<organism evidence="18 19">
    <name type="scientific">Pseudohoeflea suaedae</name>
    <dbReference type="NCBI Taxonomy" id="877384"/>
    <lineage>
        <taxon>Bacteria</taxon>
        <taxon>Pseudomonadati</taxon>
        <taxon>Pseudomonadota</taxon>
        <taxon>Alphaproteobacteria</taxon>
        <taxon>Hyphomicrobiales</taxon>
        <taxon>Rhizobiaceae</taxon>
        <taxon>Pseudohoeflea</taxon>
    </lineage>
</organism>
<evidence type="ECO:0000256" key="4">
    <source>
        <dbReference type="ARBA" id="ARBA00010323"/>
    </source>
</evidence>
<protein>
    <recommendedName>
        <fullName evidence="5">Probable alginate O-acetylase AlgI</fullName>
    </recommendedName>
    <alternativeName>
        <fullName evidence="15">Alginate biosynthesis protein AlgI</fullName>
    </alternativeName>
</protein>
<dbReference type="GO" id="GO:0042121">
    <property type="term" value="P:alginic acid biosynthetic process"/>
    <property type="evidence" value="ECO:0007669"/>
    <property type="project" value="UniProtKB-UniPathway"/>
</dbReference>
<dbReference type="Pfam" id="PF16822">
    <property type="entry name" value="ALGX"/>
    <property type="match status" value="1"/>
</dbReference>
<feature type="transmembrane region" description="Helical" evidence="16">
    <location>
        <begin position="400"/>
        <end position="418"/>
    </location>
</feature>
<dbReference type="InterPro" id="IPR051085">
    <property type="entry name" value="MB_O-acyltransferase"/>
</dbReference>
<accession>A0A4R5PHS2</accession>
<feature type="transmembrane region" description="Helical" evidence="16">
    <location>
        <begin position="300"/>
        <end position="321"/>
    </location>
</feature>
<feature type="transmembrane region" description="Helical" evidence="16">
    <location>
        <begin position="72"/>
        <end position="91"/>
    </location>
</feature>
<comment type="similarity">
    <text evidence="4">Belongs to the membrane-bound acyltransferase family.</text>
</comment>
<evidence type="ECO:0000256" key="15">
    <source>
        <dbReference type="ARBA" id="ARBA00031030"/>
    </source>
</evidence>
<feature type="transmembrane region" description="Helical" evidence="16">
    <location>
        <begin position="341"/>
        <end position="365"/>
    </location>
</feature>
<proteinExistence type="inferred from homology"/>
<evidence type="ECO:0000256" key="11">
    <source>
        <dbReference type="ARBA" id="ARBA00022841"/>
    </source>
</evidence>
<dbReference type="EMBL" id="SMSI01000004">
    <property type="protein sequence ID" value="TDH34382.1"/>
    <property type="molecule type" value="Genomic_DNA"/>
</dbReference>
<dbReference type="PIRSF" id="PIRSF016636">
    <property type="entry name" value="AlgI_DltB"/>
    <property type="match status" value="1"/>
</dbReference>
<keyword evidence="11" id="KW-0016">Alginate biosynthesis</keyword>
<dbReference type="InterPro" id="IPR028362">
    <property type="entry name" value="AlgI"/>
</dbReference>
<dbReference type="GO" id="GO:0005886">
    <property type="term" value="C:plasma membrane"/>
    <property type="evidence" value="ECO:0007669"/>
    <property type="project" value="UniProtKB-SubCell"/>
</dbReference>
<keyword evidence="19" id="KW-1185">Reference proteome</keyword>
<reference evidence="18 19" key="1">
    <citation type="journal article" date="2013" name="Int. J. Syst. Evol. Microbiol.">
        <title>Hoeflea suaedae sp. nov., an endophytic bacterium isolated from the root of the halophyte Suaeda maritima.</title>
        <authorList>
            <person name="Chung E.J."/>
            <person name="Park J.A."/>
            <person name="Pramanik P."/>
            <person name="Bibi F."/>
            <person name="Jeon C.O."/>
            <person name="Chung Y.R."/>
        </authorList>
    </citation>
    <scope>NUCLEOTIDE SEQUENCE [LARGE SCALE GENOMIC DNA]</scope>
    <source>
        <strain evidence="18 19">YC6898</strain>
    </source>
</reference>
<evidence type="ECO:0000256" key="8">
    <source>
        <dbReference type="ARBA" id="ARBA00022692"/>
    </source>
</evidence>
<evidence type="ECO:0000256" key="6">
    <source>
        <dbReference type="ARBA" id="ARBA00022475"/>
    </source>
</evidence>
<evidence type="ECO:0000256" key="1">
    <source>
        <dbReference type="ARBA" id="ARBA00004418"/>
    </source>
</evidence>
<dbReference type="Proteomes" id="UP000295131">
    <property type="component" value="Unassembled WGS sequence"/>
</dbReference>
<feature type="transmembrane region" description="Helical" evidence="16">
    <location>
        <begin position="447"/>
        <end position="466"/>
    </location>
</feature>